<protein>
    <submittedName>
        <fullName evidence="1">Uncharacterized protein</fullName>
    </submittedName>
</protein>
<accession>A0ABN7ARD1</accession>
<reference evidence="1 2" key="1">
    <citation type="submission" date="2023-09" db="EMBL/GenBank/DDBJ databases">
        <title>Nesidiocoris tenuis whole genome shotgun sequence.</title>
        <authorList>
            <person name="Shibata T."/>
            <person name="Shimoda M."/>
            <person name="Kobayashi T."/>
            <person name="Uehara T."/>
        </authorList>
    </citation>
    <scope>NUCLEOTIDE SEQUENCE [LARGE SCALE GENOMIC DNA]</scope>
    <source>
        <strain evidence="1 2">Japan</strain>
    </source>
</reference>
<name>A0ABN7ARD1_9HEMI</name>
<gene>
    <name evidence="1" type="ORF">NTJ_05726</name>
</gene>
<keyword evidence="2" id="KW-1185">Reference proteome</keyword>
<sequence>MATPSEFPAPIEKLRLLIRPMAALPQTGIIRPPPKTQSANLQVNLSNSSESPAVTILPMNFEPPESQKFKFVTYFEPW</sequence>
<evidence type="ECO:0000313" key="2">
    <source>
        <dbReference type="Proteomes" id="UP001307889"/>
    </source>
</evidence>
<dbReference type="EMBL" id="AP028912">
    <property type="protein sequence ID" value="BES92917.1"/>
    <property type="molecule type" value="Genomic_DNA"/>
</dbReference>
<dbReference type="Proteomes" id="UP001307889">
    <property type="component" value="Chromosome 4"/>
</dbReference>
<organism evidence="1 2">
    <name type="scientific">Nesidiocoris tenuis</name>
    <dbReference type="NCBI Taxonomy" id="355587"/>
    <lineage>
        <taxon>Eukaryota</taxon>
        <taxon>Metazoa</taxon>
        <taxon>Ecdysozoa</taxon>
        <taxon>Arthropoda</taxon>
        <taxon>Hexapoda</taxon>
        <taxon>Insecta</taxon>
        <taxon>Pterygota</taxon>
        <taxon>Neoptera</taxon>
        <taxon>Paraneoptera</taxon>
        <taxon>Hemiptera</taxon>
        <taxon>Heteroptera</taxon>
        <taxon>Panheteroptera</taxon>
        <taxon>Cimicomorpha</taxon>
        <taxon>Miridae</taxon>
        <taxon>Dicyphina</taxon>
        <taxon>Nesidiocoris</taxon>
    </lineage>
</organism>
<evidence type="ECO:0000313" key="1">
    <source>
        <dbReference type="EMBL" id="BES92917.1"/>
    </source>
</evidence>
<proteinExistence type="predicted"/>